<dbReference type="STRING" id="158441.A0A226E7B2"/>
<organism evidence="10 11">
    <name type="scientific">Folsomia candida</name>
    <name type="common">Springtail</name>
    <dbReference type="NCBI Taxonomy" id="158441"/>
    <lineage>
        <taxon>Eukaryota</taxon>
        <taxon>Metazoa</taxon>
        <taxon>Ecdysozoa</taxon>
        <taxon>Arthropoda</taxon>
        <taxon>Hexapoda</taxon>
        <taxon>Collembola</taxon>
        <taxon>Entomobryomorpha</taxon>
        <taxon>Isotomoidea</taxon>
        <taxon>Isotomidae</taxon>
        <taxon>Proisotominae</taxon>
        <taxon>Folsomia</taxon>
    </lineage>
</organism>
<dbReference type="PROSITE" id="PS00636">
    <property type="entry name" value="DNAJ_1"/>
    <property type="match status" value="1"/>
</dbReference>
<sequence>MKNIVLGVCVIFLGTLIRVPSVQGMVEGLYCGLENCYDVLGVTRDTEKIVISRAYRQLAKQNHPDRFQSEEDKATATAKFKVIATAYEILKDDEARVDYDYMLDHPEEHYRHYYHYYRRRMSPKVDVRLVIAVTISVISVFQYYTARFRWNSGVRYLATQPKYRKMALEYAEVEGMLDELRKTKKRNKEFIKTEEDRIIKVVLEENMDIRGGYAKPRVTDVLWVQLVVLPYTIALYFAWYFRWVWRFSIKREEFGQEEKLYLIRKNLGLSETQFESVTETEKDEWLKDELWKTDKFKAWKEEKIEERKRQMAESGRYKSERRYMKKYGTGRMYFDDS</sequence>
<dbReference type="SUPFAM" id="SSF46565">
    <property type="entry name" value="Chaperone J-domain"/>
    <property type="match status" value="1"/>
</dbReference>
<keyword evidence="2 7" id="KW-0812">Transmembrane</keyword>
<accession>A0A226E7B2</accession>
<keyword evidence="4 7" id="KW-0472">Membrane</keyword>
<evidence type="ECO:0000313" key="10">
    <source>
        <dbReference type="EMBL" id="OXA52837.1"/>
    </source>
</evidence>
<dbReference type="PANTHER" id="PTHR44176">
    <property type="entry name" value="DNAJ HOMOLOG SUBFAMILY C MEMBER 25"/>
    <property type="match status" value="1"/>
</dbReference>
<dbReference type="AlphaFoldDB" id="A0A226E7B2"/>
<dbReference type="PROSITE" id="PS50076">
    <property type="entry name" value="DNAJ_2"/>
    <property type="match status" value="1"/>
</dbReference>
<name>A0A226E7B2_FOLCA</name>
<feature type="chain" id="PRO_5012556335" evidence="8">
    <location>
        <begin position="25"/>
        <end position="337"/>
    </location>
</feature>
<evidence type="ECO:0000256" key="3">
    <source>
        <dbReference type="ARBA" id="ARBA00022989"/>
    </source>
</evidence>
<evidence type="ECO:0000256" key="7">
    <source>
        <dbReference type="SAM" id="Phobius"/>
    </source>
</evidence>
<proteinExistence type="inferred from homology"/>
<evidence type="ECO:0000313" key="11">
    <source>
        <dbReference type="Proteomes" id="UP000198287"/>
    </source>
</evidence>
<dbReference type="FunFam" id="1.10.287.110:FF:000036">
    <property type="entry name" value="dnaJ homolog subfamily C member 25"/>
    <property type="match status" value="1"/>
</dbReference>
<dbReference type="EMBL" id="LNIX01000006">
    <property type="protein sequence ID" value="OXA52837.1"/>
    <property type="molecule type" value="Genomic_DNA"/>
</dbReference>
<evidence type="ECO:0000256" key="1">
    <source>
        <dbReference type="ARBA" id="ARBA00004141"/>
    </source>
</evidence>
<dbReference type="InterPro" id="IPR018253">
    <property type="entry name" value="DnaJ_domain_CS"/>
</dbReference>
<dbReference type="GO" id="GO:0006457">
    <property type="term" value="P:protein folding"/>
    <property type="evidence" value="ECO:0007669"/>
    <property type="project" value="InterPro"/>
</dbReference>
<dbReference type="PRINTS" id="PR00625">
    <property type="entry name" value="JDOMAIN"/>
</dbReference>
<dbReference type="InterPro" id="IPR001623">
    <property type="entry name" value="DnaJ_domain"/>
</dbReference>
<dbReference type="OMA" id="WFWRYTV"/>
<dbReference type="Proteomes" id="UP000198287">
    <property type="component" value="Unassembled WGS sequence"/>
</dbReference>
<dbReference type="Pfam" id="PF00226">
    <property type="entry name" value="DnaJ"/>
    <property type="match status" value="1"/>
</dbReference>
<feature type="signal peptide" evidence="8">
    <location>
        <begin position="1"/>
        <end position="24"/>
    </location>
</feature>
<dbReference type="OrthoDB" id="270167at2759"/>
<comment type="subcellular location">
    <subcellularLocation>
        <location evidence="1">Membrane</location>
        <topology evidence="1">Multi-pass membrane protein</topology>
    </subcellularLocation>
</comment>
<evidence type="ECO:0000259" key="9">
    <source>
        <dbReference type="PROSITE" id="PS50076"/>
    </source>
</evidence>
<evidence type="ECO:0000256" key="2">
    <source>
        <dbReference type="ARBA" id="ARBA00022692"/>
    </source>
</evidence>
<evidence type="ECO:0000256" key="6">
    <source>
        <dbReference type="ARBA" id="ARBA00024193"/>
    </source>
</evidence>
<dbReference type="SMART" id="SM00271">
    <property type="entry name" value="DnaJ"/>
    <property type="match status" value="1"/>
</dbReference>
<feature type="transmembrane region" description="Helical" evidence="7">
    <location>
        <begin position="222"/>
        <end position="241"/>
    </location>
</feature>
<evidence type="ECO:0000256" key="4">
    <source>
        <dbReference type="ARBA" id="ARBA00023136"/>
    </source>
</evidence>
<keyword evidence="3 7" id="KW-1133">Transmembrane helix</keyword>
<dbReference type="Gene3D" id="1.10.287.110">
    <property type="entry name" value="DnaJ domain"/>
    <property type="match status" value="1"/>
</dbReference>
<dbReference type="CDD" id="cd06257">
    <property type="entry name" value="DnaJ"/>
    <property type="match status" value="1"/>
</dbReference>
<dbReference type="InterPro" id="IPR036869">
    <property type="entry name" value="J_dom_sf"/>
</dbReference>
<evidence type="ECO:0000256" key="8">
    <source>
        <dbReference type="SAM" id="SignalP"/>
    </source>
</evidence>
<keyword evidence="5" id="KW-0143">Chaperone</keyword>
<dbReference type="InterPro" id="IPR044632">
    <property type="entry name" value="DNAJC25-like"/>
</dbReference>
<keyword evidence="8" id="KW-0732">Signal</keyword>
<comment type="caution">
    <text evidence="10">The sequence shown here is derived from an EMBL/GenBank/DDBJ whole genome shotgun (WGS) entry which is preliminary data.</text>
</comment>
<dbReference type="PANTHER" id="PTHR44176:SF1">
    <property type="entry name" value="DNAJ HOMOLOG SUBFAMILY C MEMBER 25"/>
    <property type="match status" value="1"/>
</dbReference>
<keyword evidence="11" id="KW-1185">Reference proteome</keyword>
<dbReference type="GO" id="GO:0005789">
    <property type="term" value="C:endoplasmic reticulum membrane"/>
    <property type="evidence" value="ECO:0007669"/>
    <property type="project" value="TreeGrafter"/>
</dbReference>
<reference evidence="10 11" key="1">
    <citation type="submission" date="2015-12" db="EMBL/GenBank/DDBJ databases">
        <title>The genome of Folsomia candida.</title>
        <authorList>
            <person name="Faddeeva A."/>
            <person name="Derks M.F."/>
            <person name="Anvar Y."/>
            <person name="Smit S."/>
            <person name="Van Straalen N."/>
            <person name="Roelofs D."/>
        </authorList>
    </citation>
    <scope>NUCLEOTIDE SEQUENCE [LARGE SCALE GENOMIC DNA]</scope>
    <source>
        <strain evidence="10 11">VU population</strain>
        <tissue evidence="10">Whole body</tissue>
    </source>
</reference>
<comment type="similarity">
    <text evidence="6">Belongs to the DNAJC25 family.</text>
</comment>
<protein>
    <submittedName>
        <fullName evidence="10">DnaJ subfamily C member 25</fullName>
    </submittedName>
</protein>
<gene>
    <name evidence="10" type="ORF">Fcan01_12644</name>
</gene>
<evidence type="ECO:0000256" key="5">
    <source>
        <dbReference type="ARBA" id="ARBA00023186"/>
    </source>
</evidence>
<feature type="domain" description="J" evidence="9">
    <location>
        <begin position="35"/>
        <end position="103"/>
    </location>
</feature>